<name>A0ABS3UWK1_9ACTN</name>
<dbReference type="InterPro" id="IPR025355">
    <property type="entry name" value="DUF4259"/>
</dbReference>
<dbReference type="Proteomes" id="UP000679690">
    <property type="component" value="Unassembled WGS sequence"/>
</dbReference>
<reference evidence="1 2" key="1">
    <citation type="submission" date="2021-03" db="EMBL/GenBank/DDBJ databases">
        <title>Actinoplanes flavus sp. nov., a novel actinomycete isolated from Coconut Palm rhizosphere soil.</title>
        <authorList>
            <person name="Luo X."/>
        </authorList>
    </citation>
    <scope>NUCLEOTIDE SEQUENCE [LARGE SCALE GENOMIC DNA]</scope>
    <source>
        <strain evidence="1 2">NEAU-H7</strain>
    </source>
</reference>
<accession>A0ABS3UWK1</accession>
<dbReference type="Pfam" id="PF14078">
    <property type="entry name" value="DUF4259"/>
    <property type="match status" value="1"/>
</dbReference>
<evidence type="ECO:0000313" key="1">
    <source>
        <dbReference type="EMBL" id="MBO3742932.1"/>
    </source>
</evidence>
<sequence>MGTIGTAAFDNEQAVTLLEEIAAHPPEQRAAALEQVFREATEPDRIVAAAAIVAATLIGGRQFDQPAASGARLPAAVPGLGHAALGALVPATGPGSPWARDPDRRDTVAALTQVLTLCGNVTDELDDIWNDAADYGADGEAPDGTPPGIEHLASLLRVHNSVMGGGVGFALEVNEPFRVRRAIDALRYFELPEAAALLDDVLRRDLDGEPADTRPDDELTALLDGDYLDRAFRAKAERVPADFGRSGR</sequence>
<keyword evidence="2" id="KW-1185">Reference proteome</keyword>
<organism evidence="1 2">
    <name type="scientific">Actinoplanes flavus</name>
    <dbReference type="NCBI Taxonomy" id="2820290"/>
    <lineage>
        <taxon>Bacteria</taxon>
        <taxon>Bacillati</taxon>
        <taxon>Actinomycetota</taxon>
        <taxon>Actinomycetes</taxon>
        <taxon>Micromonosporales</taxon>
        <taxon>Micromonosporaceae</taxon>
        <taxon>Actinoplanes</taxon>
    </lineage>
</organism>
<evidence type="ECO:0000313" key="2">
    <source>
        <dbReference type="Proteomes" id="UP000679690"/>
    </source>
</evidence>
<protein>
    <submittedName>
        <fullName evidence="1">DUF4259 domain-containing protein</fullName>
    </submittedName>
</protein>
<dbReference type="RefSeq" id="WP_208472090.1">
    <property type="nucleotide sequence ID" value="NZ_JAGFNS010000033.1"/>
</dbReference>
<comment type="caution">
    <text evidence="1">The sequence shown here is derived from an EMBL/GenBank/DDBJ whole genome shotgun (WGS) entry which is preliminary data.</text>
</comment>
<proteinExistence type="predicted"/>
<gene>
    <name evidence="1" type="ORF">J5X75_36045</name>
</gene>
<dbReference type="EMBL" id="JAGFNS010000033">
    <property type="protein sequence ID" value="MBO3742932.1"/>
    <property type="molecule type" value="Genomic_DNA"/>
</dbReference>